<feature type="domain" description="Tetrapyrrole biosynthesis glutamyl-tRNA reductase dimerisation" evidence="14">
    <location>
        <begin position="322"/>
        <end position="423"/>
    </location>
</feature>
<dbReference type="Proteomes" id="UP000315003">
    <property type="component" value="Chromosome"/>
</dbReference>
<dbReference type="InterPro" id="IPR036291">
    <property type="entry name" value="NAD(P)-bd_dom_sf"/>
</dbReference>
<evidence type="ECO:0000256" key="13">
    <source>
        <dbReference type="RuleBase" id="RU000584"/>
    </source>
</evidence>
<name>A0A517T351_9BACT</name>
<dbReference type="EMBL" id="CP036272">
    <property type="protein sequence ID" value="QDT62798.1"/>
    <property type="molecule type" value="Genomic_DNA"/>
</dbReference>
<evidence type="ECO:0000259" key="16">
    <source>
        <dbReference type="Pfam" id="PF05201"/>
    </source>
</evidence>
<dbReference type="PROSITE" id="PS00747">
    <property type="entry name" value="GLUTR"/>
    <property type="match status" value="1"/>
</dbReference>
<evidence type="ECO:0000256" key="11">
    <source>
        <dbReference type="PIRSR" id="PIRSR000445-3"/>
    </source>
</evidence>
<dbReference type="InterPro" id="IPR036453">
    <property type="entry name" value="GluRdtase_dimer_dom_sf"/>
</dbReference>
<feature type="binding site" evidence="8 10">
    <location>
        <begin position="115"/>
        <end position="117"/>
    </location>
    <ligand>
        <name>substrate</name>
    </ligand>
</feature>
<dbReference type="EC" id="1.2.1.70" evidence="3 8"/>
<dbReference type="GO" id="GO:0050661">
    <property type="term" value="F:NADP binding"/>
    <property type="evidence" value="ECO:0007669"/>
    <property type="project" value="InterPro"/>
</dbReference>
<dbReference type="InterPro" id="IPR036343">
    <property type="entry name" value="GluRdtase_N_sf"/>
</dbReference>
<evidence type="ECO:0000256" key="6">
    <source>
        <dbReference type="ARBA" id="ARBA00023244"/>
    </source>
</evidence>
<dbReference type="Gene3D" id="3.40.50.720">
    <property type="entry name" value="NAD(P)-binding Rossmann-like Domain"/>
    <property type="match status" value="1"/>
</dbReference>
<evidence type="ECO:0000256" key="7">
    <source>
        <dbReference type="ARBA" id="ARBA00047464"/>
    </source>
</evidence>
<feature type="binding site" evidence="8 10">
    <location>
        <position position="110"/>
    </location>
    <ligand>
        <name>substrate</name>
    </ligand>
</feature>
<feature type="active site" description="Nucleophile" evidence="8 9">
    <location>
        <position position="50"/>
    </location>
</feature>
<dbReference type="HAMAP" id="MF_00087">
    <property type="entry name" value="Glu_tRNA_reductase"/>
    <property type="match status" value="1"/>
</dbReference>
<dbReference type="GO" id="GO:0019353">
    <property type="term" value="P:protoporphyrinogen IX biosynthetic process from glutamate"/>
    <property type="evidence" value="ECO:0007669"/>
    <property type="project" value="TreeGrafter"/>
</dbReference>
<dbReference type="PIRSF" id="PIRSF000445">
    <property type="entry name" value="4pyrrol_synth_GluRdtase"/>
    <property type="match status" value="1"/>
</dbReference>
<keyword evidence="18" id="KW-1185">Reference proteome</keyword>
<evidence type="ECO:0000256" key="5">
    <source>
        <dbReference type="ARBA" id="ARBA00023002"/>
    </source>
</evidence>
<dbReference type="InterPro" id="IPR018214">
    <property type="entry name" value="GluRdtase_CS"/>
</dbReference>
<evidence type="ECO:0000256" key="3">
    <source>
        <dbReference type="ARBA" id="ARBA00012970"/>
    </source>
</evidence>
<dbReference type="Gene3D" id="3.30.460.30">
    <property type="entry name" value="Glutamyl-tRNA reductase, N-terminal domain"/>
    <property type="match status" value="1"/>
</dbReference>
<evidence type="ECO:0000313" key="18">
    <source>
        <dbReference type="Proteomes" id="UP000315003"/>
    </source>
</evidence>
<keyword evidence="5 8" id="KW-0560">Oxidoreductase</keyword>
<dbReference type="SUPFAM" id="SSF69075">
    <property type="entry name" value="Glutamyl tRNA-reductase dimerization domain"/>
    <property type="match status" value="1"/>
</dbReference>
<feature type="domain" description="Quinate/shikimate 5-dehydrogenase/glutamyl-tRNA reductase" evidence="15">
    <location>
        <begin position="175"/>
        <end position="307"/>
    </location>
</feature>
<dbReference type="SUPFAM" id="SSF51735">
    <property type="entry name" value="NAD(P)-binding Rossmann-fold domains"/>
    <property type="match status" value="1"/>
</dbReference>
<dbReference type="UniPathway" id="UPA00251">
    <property type="reaction ID" value="UER00316"/>
</dbReference>
<evidence type="ECO:0000256" key="4">
    <source>
        <dbReference type="ARBA" id="ARBA00022857"/>
    </source>
</evidence>
<dbReference type="SUPFAM" id="SSF69742">
    <property type="entry name" value="Glutamyl tRNA-reductase catalytic, N-terminal domain"/>
    <property type="match status" value="1"/>
</dbReference>
<feature type="binding site" evidence="8 10">
    <location>
        <position position="121"/>
    </location>
    <ligand>
        <name>substrate</name>
    </ligand>
</feature>
<evidence type="ECO:0000256" key="9">
    <source>
        <dbReference type="PIRSR" id="PIRSR000445-1"/>
    </source>
</evidence>
<gene>
    <name evidence="8 17" type="primary">hemA</name>
    <name evidence="17" type="ORF">SV7mr_53490</name>
</gene>
<comment type="miscellaneous">
    <text evidence="8">During catalysis, the active site Cys acts as a nucleophile attacking the alpha-carbonyl group of tRNA-bound glutamate with the formation of a thioester intermediate between enzyme and glutamate, and the concomitant release of tRNA(Glu). The thioester intermediate is finally reduced by direct hydride transfer from NADPH, to form the product GSA.</text>
</comment>
<sequence>MKLQMIGCSHHDTAVDFRERIAFSSDQVPSTLTRFRQTFPQGELVLLSTCNRTELYTTTSDDGSIDRDAVVSFLADQHQMSPDDVVAQMIYRSGNEAVEHLFTVASSLDSMVIGESQILSQVKLAYDLACQTGSAGPLTHAVFQAANHAAKRVQTETNIHRRRVSVPSVAVGEIVPEVFDSLVGKHVLICGAGEMGEETLRYLIQAGANDVTILNRSHHRAIKLAEMFSCKHRPWDAFLDEVVQADLIVGTTSAPDPILTAEQFSLLQTKRRDRILLALDLAVPRDFDAKLDDFNSVFLYQIDDLQAACQRNRHEREKEWPRAQRIIHEETSRLLSDLNHRATGPVIKRLREHAQQIKQDELVRLLPKLRALGGEPAMEKEIEKALDRLINKLLHPPLSSLKADAAEGHEKGLVKALRELFRLGE</sequence>
<dbReference type="InterPro" id="IPR015896">
    <property type="entry name" value="4pyrrol_synth_GluRdtase_dimer"/>
</dbReference>
<feature type="site" description="Important for activity" evidence="8 12">
    <location>
        <position position="100"/>
    </location>
</feature>
<dbReference type="FunFam" id="3.30.460.30:FF:000001">
    <property type="entry name" value="Glutamyl-tRNA reductase"/>
    <property type="match status" value="1"/>
</dbReference>
<dbReference type="NCBIfam" id="TIGR01035">
    <property type="entry name" value="hemA"/>
    <property type="match status" value="1"/>
</dbReference>
<dbReference type="Pfam" id="PF01488">
    <property type="entry name" value="Shikimate_DH"/>
    <property type="match status" value="1"/>
</dbReference>
<dbReference type="InterPro" id="IPR015895">
    <property type="entry name" value="4pyrrol_synth_GluRdtase_N"/>
</dbReference>
<evidence type="ECO:0000313" key="17">
    <source>
        <dbReference type="EMBL" id="QDT62798.1"/>
    </source>
</evidence>
<feature type="domain" description="Glutamyl-tRNA reductase N-terminal" evidence="16">
    <location>
        <begin position="6"/>
        <end position="157"/>
    </location>
</feature>
<comment type="function">
    <text evidence="8">Catalyzes the NADPH-dependent reduction of glutamyl-tRNA(Glu) to glutamate 1-semialdehyde (GSA).</text>
</comment>
<dbReference type="OrthoDB" id="110209at2"/>
<keyword evidence="6 8" id="KW-0627">Porphyrin biosynthesis</keyword>
<dbReference type="PANTHER" id="PTHR43013">
    <property type="entry name" value="GLUTAMYL-TRNA REDUCTASE"/>
    <property type="match status" value="1"/>
</dbReference>
<evidence type="ECO:0000259" key="15">
    <source>
        <dbReference type="Pfam" id="PF01488"/>
    </source>
</evidence>
<dbReference type="InterPro" id="IPR006151">
    <property type="entry name" value="Shikm_DH/Glu-tRNA_Rdtase"/>
</dbReference>
<feature type="binding site" evidence="8 10">
    <location>
        <begin position="49"/>
        <end position="52"/>
    </location>
    <ligand>
        <name>substrate</name>
    </ligand>
</feature>
<comment type="catalytic activity">
    <reaction evidence="7 8 13">
        <text>(S)-4-amino-5-oxopentanoate + tRNA(Glu) + NADP(+) = L-glutamyl-tRNA(Glu) + NADPH + H(+)</text>
        <dbReference type="Rhea" id="RHEA:12344"/>
        <dbReference type="Rhea" id="RHEA-COMP:9663"/>
        <dbReference type="Rhea" id="RHEA-COMP:9680"/>
        <dbReference type="ChEBI" id="CHEBI:15378"/>
        <dbReference type="ChEBI" id="CHEBI:57501"/>
        <dbReference type="ChEBI" id="CHEBI:57783"/>
        <dbReference type="ChEBI" id="CHEBI:58349"/>
        <dbReference type="ChEBI" id="CHEBI:78442"/>
        <dbReference type="ChEBI" id="CHEBI:78520"/>
        <dbReference type="EC" id="1.2.1.70"/>
    </reaction>
</comment>
<evidence type="ECO:0000256" key="10">
    <source>
        <dbReference type="PIRSR" id="PIRSR000445-2"/>
    </source>
</evidence>
<feature type="binding site" evidence="8 11">
    <location>
        <begin position="191"/>
        <end position="196"/>
    </location>
    <ligand>
        <name>NADP(+)</name>
        <dbReference type="ChEBI" id="CHEBI:58349"/>
    </ligand>
</feature>
<accession>A0A517T351</accession>
<organism evidence="17 18">
    <name type="scientific">Stieleria bergensis</name>
    <dbReference type="NCBI Taxonomy" id="2528025"/>
    <lineage>
        <taxon>Bacteria</taxon>
        <taxon>Pseudomonadati</taxon>
        <taxon>Planctomycetota</taxon>
        <taxon>Planctomycetia</taxon>
        <taxon>Pirellulales</taxon>
        <taxon>Pirellulaceae</taxon>
        <taxon>Stieleria</taxon>
    </lineage>
</organism>
<dbReference type="Pfam" id="PF05201">
    <property type="entry name" value="GlutR_N"/>
    <property type="match status" value="1"/>
</dbReference>
<protein>
    <recommendedName>
        <fullName evidence="3 8">Glutamyl-tRNA reductase</fullName>
        <shortName evidence="8">GluTR</shortName>
        <ecNumber evidence="3 8">1.2.1.70</ecNumber>
    </recommendedName>
</protein>
<evidence type="ECO:0000259" key="14">
    <source>
        <dbReference type="Pfam" id="PF00745"/>
    </source>
</evidence>
<dbReference type="InterPro" id="IPR000343">
    <property type="entry name" value="4pyrrol_synth_GluRdtase"/>
</dbReference>
<evidence type="ECO:0000256" key="1">
    <source>
        <dbReference type="ARBA" id="ARBA00005059"/>
    </source>
</evidence>
<evidence type="ECO:0000256" key="12">
    <source>
        <dbReference type="PIRSR" id="PIRSR000445-4"/>
    </source>
</evidence>
<dbReference type="RefSeq" id="WP_145277805.1">
    <property type="nucleotide sequence ID" value="NZ_CP036272.1"/>
</dbReference>
<reference evidence="17 18" key="1">
    <citation type="submission" date="2019-02" db="EMBL/GenBank/DDBJ databases">
        <title>Deep-cultivation of Planctomycetes and their phenomic and genomic characterization uncovers novel biology.</title>
        <authorList>
            <person name="Wiegand S."/>
            <person name="Jogler M."/>
            <person name="Boedeker C."/>
            <person name="Pinto D."/>
            <person name="Vollmers J."/>
            <person name="Rivas-Marin E."/>
            <person name="Kohn T."/>
            <person name="Peeters S.H."/>
            <person name="Heuer A."/>
            <person name="Rast P."/>
            <person name="Oberbeckmann S."/>
            <person name="Bunk B."/>
            <person name="Jeske O."/>
            <person name="Meyerdierks A."/>
            <person name="Storesund J.E."/>
            <person name="Kallscheuer N."/>
            <person name="Luecker S."/>
            <person name="Lage O.M."/>
            <person name="Pohl T."/>
            <person name="Merkel B.J."/>
            <person name="Hornburger P."/>
            <person name="Mueller R.-W."/>
            <person name="Bruemmer F."/>
            <person name="Labrenz M."/>
            <person name="Spormann A.M."/>
            <person name="Op den Camp H."/>
            <person name="Overmann J."/>
            <person name="Amann R."/>
            <person name="Jetten M.S.M."/>
            <person name="Mascher T."/>
            <person name="Medema M.H."/>
            <person name="Devos D.P."/>
            <person name="Kaster A.-K."/>
            <person name="Ovreas L."/>
            <person name="Rohde M."/>
            <person name="Galperin M.Y."/>
            <person name="Jogler C."/>
        </authorList>
    </citation>
    <scope>NUCLEOTIDE SEQUENCE [LARGE SCALE GENOMIC DNA]</scope>
    <source>
        <strain evidence="17 18">SV_7m_r</strain>
    </source>
</reference>
<dbReference type="GO" id="GO:0008883">
    <property type="term" value="F:glutamyl-tRNA reductase activity"/>
    <property type="evidence" value="ECO:0007669"/>
    <property type="project" value="UniProtKB-UniRule"/>
</dbReference>
<keyword evidence="4 8" id="KW-0521">NADP</keyword>
<proteinExistence type="inferred from homology"/>
<comment type="pathway">
    <text evidence="1 8 13">Porphyrin-containing compound metabolism; protoporphyrin-IX biosynthesis; 5-aminolevulinate from L-glutamyl-tRNA(Glu): step 1/2.</text>
</comment>
<comment type="domain">
    <text evidence="8">Possesses an unusual extended V-shaped dimeric structure with each monomer consisting of three distinct domains arranged along a curved 'spinal' alpha-helix. The N-terminal catalytic domain specifically recognizes the glutamate moiety of the substrate. The second domain is the NADPH-binding domain, and the third C-terminal domain is responsible for dimerization.</text>
</comment>
<evidence type="ECO:0000256" key="2">
    <source>
        <dbReference type="ARBA" id="ARBA00005916"/>
    </source>
</evidence>
<dbReference type="Pfam" id="PF00745">
    <property type="entry name" value="GlutR_dimer"/>
    <property type="match status" value="1"/>
</dbReference>
<dbReference type="CDD" id="cd05213">
    <property type="entry name" value="NAD_bind_Glutamyl_tRNA_reduct"/>
    <property type="match status" value="1"/>
</dbReference>
<dbReference type="PANTHER" id="PTHR43013:SF1">
    <property type="entry name" value="GLUTAMYL-TRNA REDUCTASE"/>
    <property type="match status" value="1"/>
</dbReference>
<comment type="subunit">
    <text evidence="8">Homodimer.</text>
</comment>
<evidence type="ECO:0000256" key="8">
    <source>
        <dbReference type="HAMAP-Rule" id="MF_00087"/>
    </source>
</evidence>
<dbReference type="AlphaFoldDB" id="A0A517T351"/>
<comment type="similarity">
    <text evidence="2 8 13">Belongs to the glutamyl-tRNA reductase family.</text>
</comment>